<gene>
    <name evidence="3" type="ORF">H696_03649</name>
</gene>
<dbReference type="AlphaFoldDB" id="A0A058Z7U4"/>
<dbReference type="GO" id="GO:0031267">
    <property type="term" value="F:small GTPase binding"/>
    <property type="evidence" value="ECO:0007669"/>
    <property type="project" value="InterPro"/>
</dbReference>
<organism evidence="3">
    <name type="scientific">Fonticula alba</name>
    <name type="common">Slime mold</name>
    <dbReference type="NCBI Taxonomy" id="691883"/>
    <lineage>
        <taxon>Eukaryota</taxon>
        <taxon>Rotosphaerida</taxon>
        <taxon>Fonticulaceae</taxon>
        <taxon>Fonticula</taxon>
    </lineage>
</organism>
<accession>A0A058Z7U4</accession>
<dbReference type="GO" id="GO:0016192">
    <property type="term" value="P:vesicle-mediated transport"/>
    <property type="evidence" value="ECO:0007669"/>
    <property type="project" value="InterPro"/>
</dbReference>
<feature type="transmembrane region" description="Helical" evidence="2">
    <location>
        <begin position="182"/>
        <end position="202"/>
    </location>
</feature>
<proteinExistence type="predicted"/>
<keyword evidence="2" id="KW-0812">Transmembrane</keyword>
<name>A0A058Z7U4_FONAL</name>
<feature type="transmembrane region" description="Helical" evidence="2">
    <location>
        <begin position="116"/>
        <end position="138"/>
    </location>
</feature>
<keyword evidence="4" id="KW-1185">Reference proteome</keyword>
<dbReference type="STRING" id="691883.A0A058Z7U4"/>
<dbReference type="Proteomes" id="UP000030693">
    <property type="component" value="Unassembled WGS sequence"/>
</dbReference>
<dbReference type="RefSeq" id="XP_009495797.1">
    <property type="nucleotide sequence ID" value="XM_009497522.1"/>
</dbReference>
<dbReference type="eggNOG" id="KOG3114">
    <property type="taxonomic scope" value="Eukaryota"/>
</dbReference>
<feature type="region of interest" description="Disordered" evidence="1">
    <location>
        <begin position="1"/>
        <end position="21"/>
    </location>
</feature>
<dbReference type="OrthoDB" id="10256463at2759"/>
<dbReference type="EMBL" id="KB932205">
    <property type="protein sequence ID" value="KCV70191.1"/>
    <property type="molecule type" value="Genomic_DNA"/>
</dbReference>
<evidence type="ECO:0000313" key="4">
    <source>
        <dbReference type="Proteomes" id="UP000030693"/>
    </source>
</evidence>
<evidence type="ECO:0000313" key="3">
    <source>
        <dbReference type="EMBL" id="KCV70191.1"/>
    </source>
</evidence>
<keyword evidence="2" id="KW-1133">Transmembrane helix</keyword>
<dbReference type="GO" id="GO:0005794">
    <property type="term" value="C:Golgi apparatus"/>
    <property type="evidence" value="ECO:0007669"/>
    <property type="project" value="InterPro"/>
</dbReference>
<dbReference type="InterPro" id="IPR039765">
    <property type="entry name" value="Yip5/YIPF1/YIPF2"/>
</dbReference>
<keyword evidence="2" id="KW-0472">Membrane</keyword>
<dbReference type="OMA" id="RCSILSW"/>
<feature type="transmembrane region" description="Helical" evidence="2">
    <location>
        <begin position="208"/>
        <end position="231"/>
    </location>
</feature>
<feature type="transmembrane region" description="Helical" evidence="2">
    <location>
        <begin position="150"/>
        <end position="170"/>
    </location>
</feature>
<feature type="compositionally biased region" description="Low complexity" evidence="1">
    <location>
        <begin position="1"/>
        <end position="19"/>
    </location>
</feature>
<reference evidence="3" key="1">
    <citation type="submission" date="2013-04" db="EMBL/GenBank/DDBJ databases">
        <title>The Genome Sequence of Fonticula alba ATCC 38817.</title>
        <authorList>
            <consortium name="The Broad Institute Genomics Platform"/>
            <person name="Russ C."/>
            <person name="Cuomo C."/>
            <person name="Burger G."/>
            <person name="Gray M.W."/>
            <person name="Holland P.W.H."/>
            <person name="King N."/>
            <person name="Lang F.B.F."/>
            <person name="Roger A.J."/>
            <person name="Ruiz-Trillo I."/>
            <person name="Brown M."/>
            <person name="Walker B."/>
            <person name="Young S."/>
            <person name="Zeng Q."/>
            <person name="Gargeya S."/>
            <person name="Fitzgerald M."/>
            <person name="Haas B."/>
            <person name="Abouelleil A."/>
            <person name="Allen A.W."/>
            <person name="Alvarado L."/>
            <person name="Arachchi H.M."/>
            <person name="Berlin A.M."/>
            <person name="Chapman S.B."/>
            <person name="Gainer-Dewar J."/>
            <person name="Goldberg J."/>
            <person name="Griggs A."/>
            <person name="Gujja S."/>
            <person name="Hansen M."/>
            <person name="Howarth C."/>
            <person name="Imamovic A."/>
            <person name="Ireland A."/>
            <person name="Larimer J."/>
            <person name="McCowan C."/>
            <person name="Murphy C."/>
            <person name="Pearson M."/>
            <person name="Poon T.W."/>
            <person name="Priest M."/>
            <person name="Roberts A."/>
            <person name="Saif S."/>
            <person name="Shea T."/>
            <person name="Sisk P."/>
            <person name="Sykes S."/>
            <person name="Wortman J."/>
            <person name="Nusbaum C."/>
            <person name="Birren B."/>
        </authorList>
    </citation>
    <scope>NUCLEOTIDE SEQUENCE [LARGE SCALE GENOMIC DNA]</scope>
    <source>
        <strain evidence="3">ATCC 38817</strain>
    </source>
</reference>
<dbReference type="PANTHER" id="PTHR12822:SF2">
    <property type="entry name" value="PROTEIN YIPF"/>
    <property type="match status" value="1"/>
</dbReference>
<dbReference type="PANTHER" id="PTHR12822">
    <property type="entry name" value="PROTEIN YIPF"/>
    <property type="match status" value="1"/>
</dbReference>
<protein>
    <recommendedName>
        <fullName evidence="5">Protein YIPF</fullName>
    </recommendedName>
</protein>
<dbReference type="GeneID" id="20528374"/>
<sequence>MPDTPMTPAAEPAAPAAPATEDKKNTFSAPFYKIEFYQQYFDVDTADVGSRILHALLPYRPNFLTTVVPPGALDLYGPFWVSTTVIFVLFAIGNLAHSIKAFADPNYEFVPDFTTLPWAATTIYLYILLVPLAVWGIFRYFDTKLSLVRLYSLIGYGLSVFIPISIICVLPWEIVKWVCTGVLFLITTLFMTSNIWVAASAAGARSTILLSVCGGLAAINAGIALLFKFVFFTYKSVIVAP</sequence>
<evidence type="ECO:0000256" key="1">
    <source>
        <dbReference type="SAM" id="MobiDB-lite"/>
    </source>
</evidence>
<evidence type="ECO:0000256" key="2">
    <source>
        <dbReference type="SAM" id="Phobius"/>
    </source>
</evidence>
<evidence type="ECO:0008006" key="5">
    <source>
        <dbReference type="Google" id="ProtNLM"/>
    </source>
</evidence>
<feature type="transmembrane region" description="Helical" evidence="2">
    <location>
        <begin position="75"/>
        <end position="96"/>
    </location>
</feature>